<evidence type="ECO:0000256" key="3">
    <source>
        <dbReference type="ARBA" id="ARBA00023163"/>
    </source>
</evidence>
<dbReference type="SUPFAM" id="SSF48498">
    <property type="entry name" value="Tetracyclin repressor-like, C-terminal domain"/>
    <property type="match status" value="1"/>
</dbReference>
<dbReference type="PANTHER" id="PTHR30055">
    <property type="entry name" value="HTH-TYPE TRANSCRIPTIONAL REGULATOR RUTR"/>
    <property type="match status" value="1"/>
</dbReference>
<evidence type="ECO:0000256" key="4">
    <source>
        <dbReference type="PROSITE-ProRule" id="PRU00335"/>
    </source>
</evidence>
<accession>A0A2T3HJY9</accession>
<dbReference type="InterPro" id="IPR036271">
    <property type="entry name" value="Tet_transcr_reg_TetR-rel_C_sf"/>
</dbReference>
<feature type="domain" description="HTH tetR-type" evidence="5">
    <location>
        <begin position="6"/>
        <end position="66"/>
    </location>
</feature>
<sequence>MPAKNTGTKELIKDTARRLLFAEGRLYVTTQDIADAAGMNRAAVHYYFKTRDLLIAEVFNESMAALSQRLGSIMEAEKPFRNKLETLIEVYATEMAAFPYEETFLVAEMNQAGQQLVAGIDQGPVAVFLADVARQMDSGAIEKMEPVQFLINLFSLLSYPVMMAPLYRQFFGLSVPDFDRLLADRKALILSMLLKG</sequence>
<keyword evidence="1" id="KW-0805">Transcription regulation</keyword>
<dbReference type="AlphaFoldDB" id="A0A2T3HJY9"/>
<keyword evidence="7" id="KW-1185">Reference proteome</keyword>
<evidence type="ECO:0000256" key="2">
    <source>
        <dbReference type="ARBA" id="ARBA00023125"/>
    </source>
</evidence>
<organism evidence="6 7">
    <name type="scientific">Pedobacter yulinensis</name>
    <dbReference type="NCBI Taxonomy" id="2126353"/>
    <lineage>
        <taxon>Bacteria</taxon>
        <taxon>Pseudomonadati</taxon>
        <taxon>Bacteroidota</taxon>
        <taxon>Sphingobacteriia</taxon>
        <taxon>Sphingobacteriales</taxon>
        <taxon>Sphingobacteriaceae</taxon>
        <taxon>Pedobacter</taxon>
    </lineage>
</organism>
<comment type="caution">
    <text evidence="6">The sequence shown here is derived from an EMBL/GenBank/DDBJ whole genome shotgun (WGS) entry which is preliminary data.</text>
</comment>
<dbReference type="InterPro" id="IPR050109">
    <property type="entry name" value="HTH-type_TetR-like_transc_reg"/>
</dbReference>
<dbReference type="OrthoDB" id="9789566at2"/>
<dbReference type="EMBL" id="PYLS01000005">
    <property type="protein sequence ID" value="PST82757.1"/>
    <property type="molecule type" value="Genomic_DNA"/>
</dbReference>
<dbReference type="SUPFAM" id="SSF46689">
    <property type="entry name" value="Homeodomain-like"/>
    <property type="match status" value="1"/>
</dbReference>
<dbReference type="PROSITE" id="PS50977">
    <property type="entry name" value="HTH_TETR_2"/>
    <property type="match status" value="1"/>
</dbReference>
<dbReference type="GO" id="GO:0000976">
    <property type="term" value="F:transcription cis-regulatory region binding"/>
    <property type="evidence" value="ECO:0007669"/>
    <property type="project" value="TreeGrafter"/>
</dbReference>
<evidence type="ECO:0000313" key="7">
    <source>
        <dbReference type="Proteomes" id="UP000240912"/>
    </source>
</evidence>
<dbReference type="PANTHER" id="PTHR30055:SF234">
    <property type="entry name" value="HTH-TYPE TRANSCRIPTIONAL REGULATOR BETI"/>
    <property type="match status" value="1"/>
</dbReference>
<protein>
    <submittedName>
        <fullName evidence="6">TetR/AcrR family transcriptional regulator</fullName>
    </submittedName>
</protein>
<dbReference type="InterPro" id="IPR009057">
    <property type="entry name" value="Homeodomain-like_sf"/>
</dbReference>
<dbReference type="Pfam" id="PF00440">
    <property type="entry name" value="TetR_N"/>
    <property type="match status" value="1"/>
</dbReference>
<proteinExistence type="predicted"/>
<dbReference type="Proteomes" id="UP000240912">
    <property type="component" value="Unassembled WGS sequence"/>
</dbReference>
<keyword evidence="3" id="KW-0804">Transcription</keyword>
<reference evidence="6 7" key="1">
    <citation type="submission" date="2018-03" db="EMBL/GenBank/DDBJ databases">
        <authorList>
            <person name="Keele B.F."/>
        </authorList>
    </citation>
    <scope>NUCLEOTIDE SEQUENCE [LARGE SCALE GENOMIC DNA]</scope>
    <source>
        <strain evidence="6 7">YL28-9</strain>
    </source>
</reference>
<evidence type="ECO:0000313" key="6">
    <source>
        <dbReference type="EMBL" id="PST82757.1"/>
    </source>
</evidence>
<gene>
    <name evidence="6" type="ORF">C7T94_08905</name>
</gene>
<name>A0A2T3HJY9_9SPHI</name>
<dbReference type="Gene3D" id="1.10.357.10">
    <property type="entry name" value="Tetracycline Repressor, domain 2"/>
    <property type="match status" value="1"/>
</dbReference>
<keyword evidence="2 4" id="KW-0238">DNA-binding</keyword>
<dbReference type="GO" id="GO:0003700">
    <property type="term" value="F:DNA-binding transcription factor activity"/>
    <property type="evidence" value="ECO:0007669"/>
    <property type="project" value="TreeGrafter"/>
</dbReference>
<dbReference type="PRINTS" id="PR00455">
    <property type="entry name" value="HTHTETR"/>
</dbReference>
<evidence type="ECO:0000259" key="5">
    <source>
        <dbReference type="PROSITE" id="PS50977"/>
    </source>
</evidence>
<dbReference type="InterPro" id="IPR001647">
    <property type="entry name" value="HTH_TetR"/>
</dbReference>
<evidence type="ECO:0000256" key="1">
    <source>
        <dbReference type="ARBA" id="ARBA00023015"/>
    </source>
</evidence>
<dbReference type="RefSeq" id="WP_107215018.1">
    <property type="nucleotide sequence ID" value="NZ_KZ686269.1"/>
</dbReference>
<feature type="DNA-binding region" description="H-T-H motif" evidence="4">
    <location>
        <begin position="29"/>
        <end position="48"/>
    </location>
</feature>